<proteinExistence type="predicted"/>
<evidence type="ECO:0000313" key="4">
    <source>
        <dbReference type="Proteomes" id="UP000019116"/>
    </source>
</evidence>
<evidence type="ECO:0000313" key="3">
    <source>
        <dbReference type="EnsemblPlants" id="TraesCS6D02G244800.1.cds1"/>
    </source>
</evidence>
<dbReference type="Gramene" id="TraesCS6D03G0605400.1">
    <property type="protein sequence ID" value="TraesCS6D03G0605400.1.CDS1"/>
    <property type="gene ID" value="TraesCS6D03G0605400"/>
</dbReference>
<dbReference type="OrthoDB" id="2020589at2759"/>
<dbReference type="PANTHER" id="PTHR21654">
    <property type="entry name" value="FI21293P1"/>
    <property type="match status" value="1"/>
</dbReference>
<dbReference type="AlphaFoldDB" id="A0A3B6QGR6"/>
<dbReference type="Gramene" id="TraesWEE_scaffold_104157_01G000100.1">
    <property type="protein sequence ID" value="TraesWEE_scaffold_104157_01G000100.1"/>
    <property type="gene ID" value="TraesWEE_scaffold_104157_01G000100"/>
</dbReference>
<dbReference type="OMA" id="SMQRMER"/>
<dbReference type="PaxDb" id="4565-Traes_6DL_A20148997.1"/>
<evidence type="ECO:0000256" key="1">
    <source>
        <dbReference type="SAM" id="Coils"/>
    </source>
</evidence>
<dbReference type="Gramene" id="TraesROB_scaffold_083516_01G000300.1">
    <property type="protein sequence ID" value="TraesROB_scaffold_083516_01G000300.1"/>
    <property type="gene ID" value="TraesROB_scaffold_083516_01G000300"/>
</dbReference>
<dbReference type="Proteomes" id="UP000019116">
    <property type="component" value="Chromosome 6D"/>
</dbReference>
<reference evidence="3" key="2">
    <citation type="submission" date="2018-10" db="UniProtKB">
        <authorList>
            <consortium name="EnsemblPlants"/>
        </authorList>
    </citation>
    <scope>IDENTIFICATION</scope>
</reference>
<feature type="region of interest" description="Disordered" evidence="2">
    <location>
        <begin position="1"/>
        <end position="74"/>
    </location>
</feature>
<feature type="coiled-coil region" evidence="1">
    <location>
        <begin position="78"/>
        <end position="151"/>
    </location>
</feature>
<dbReference type="SMR" id="A0A3B6QGR6"/>
<keyword evidence="1" id="KW-0175">Coiled coil</keyword>
<dbReference type="Gramene" id="TraesCAD_scaffold_079485_01G000400.1">
    <property type="protein sequence ID" value="TraesCAD_scaffold_079485_01G000400.1"/>
    <property type="gene ID" value="TraesCAD_scaffold_079485_01G000400"/>
</dbReference>
<evidence type="ECO:0000256" key="2">
    <source>
        <dbReference type="SAM" id="MobiDB-lite"/>
    </source>
</evidence>
<dbReference type="Gramene" id="TraesRN6D0100641000.1">
    <property type="protein sequence ID" value="TraesRN6D0100641000.1"/>
    <property type="gene ID" value="TraesRN6D0100641000"/>
</dbReference>
<name>A0A3B6QGR6_WHEAT</name>
<reference evidence="3" key="1">
    <citation type="submission" date="2018-08" db="EMBL/GenBank/DDBJ databases">
        <authorList>
            <person name="Rossello M."/>
        </authorList>
    </citation>
    <scope>NUCLEOTIDE SEQUENCE [LARGE SCALE GENOMIC DNA]</scope>
    <source>
        <strain evidence="3">cv. Chinese Spring</strain>
    </source>
</reference>
<feature type="compositionally biased region" description="Acidic residues" evidence="2">
    <location>
        <begin position="28"/>
        <end position="38"/>
    </location>
</feature>
<organism evidence="3">
    <name type="scientific">Triticum aestivum</name>
    <name type="common">Wheat</name>
    <dbReference type="NCBI Taxonomy" id="4565"/>
    <lineage>
        <taxon>Eukaryota</taxon>
        <taxon>Viridiplantae</taxon>
        <taxon>Streptophyta</taxon>
        <taxon>Embryophyta</taxon>
        <taxon>Tracheophyta</taxon>
        <taxon>Spermatophyta</taxon>
        <taxon>Magnoliopsida</taxon>
        <taxon>Liliopsida</taxon>
        <taxon>Poales</taxon>
        <taxon>Poaceae</taxon>
        <taxon>BOP clade</taxon>
        <taxon>Pooideae</taxon>
        <taxon>Triticodae</taxon>
        <taxon>Triticeae</taxon>
        <taxon>Triticinae</taxon>
        <taxon>Triticum</taxon>
    </lineage>
</organism>
<dbReference type="EnsemblPlants" id="TraesCS6D02G244800.1">
    <property type="protein sequence ID" value="TraesCS6D02G244800.1.cds1"/>
    <property type="gene ID" value="TraesCS6D02G244800"/>
</dbReference>
<feature type="compositionally biased region" description="Low complexity" evidence="2">
    <location>
        <begin position="56"/>
        <end position="73"/>
    </location>
</feature>
<sequence>MQRQRFGSDEGPGRNPAEERRLKRPATESEETGDDDELPPGTRRKMKDTQQKTRPSGSTAAGAGAGTASSASSVRAVLQDFLEQQQRLDAQRQEAAARHAQERLALEQQWRQEMQRLERERLMLEQAWREREEQRRMREEARAERRDALLTNLLNKLLRDDF</sequence>
<accession>A0A3B6QGR6</accession>
<dbReference type="Gramene" id="TraesCLE_scaffold_094598_01G000400.1">
    <property type="protein sequence ID" value="TraesCLE_scaffold_094598_01G000400.1"/>
    <property type="gene ID" value="TraesCLE_scaffold_094598_01G000400"/>
</dbReference>
<dbReference type="PANTHER" id="PTHR21654:SF110">
    <property type="entry name" value="NO APICAL MERISTEM-ASSOCIATED C-TERMINAL DOMAIN-CONTAINING PROTEIN"/>
    <property type="match status" value="1"/>
</dbReference>
<protein>
    <submittedName>
        <fullName evidence="3">Uncharacterized protein</fullName>
    </submittedName>
</protein>
<feature type="compositionally biased region" description="Basic and acidic residues" evidence="2">
    <location>
        <begin position="1"/>
        <end position="27"/>
    </location>
</feature>
<keyword evidence="4" id="KW-1185">Reference proteome</keyword>
<dbReference type="Gramene" id="TraesCS6D02G244800.1">
    <property type="protein sequence ID" value="TraesCS6D02G244800.1.cds1"/>
    <property type="gene ID" value="TraesCS6D02G244800"/>
</dbReference>